<keyword evidence="3" id="KW-1133">Transmembrane helix</keyword>
<feature type="signal peptide" evidence="4">
    <location>
        <begin position="1"/>
        <end position="25"/>
    </location>
</feature>
<keyword evidence="4" id="KW-0732">Signal</keyword>
<dbReference type="InterPro" id="IPR016032">
    <property type="entry name" value="Sig_transdc_resp-reg_C-effctor"/>
</dbReference>
<sequence>MNYTIKYFFRFLTLFGLFTALISCSHESNEDLSALTKVALRDVGHQLLLSNQDSISLVKPVTNAKGLQYQLTFENQLTINPDSLVILVKKSFQKANLPQDYLVEVVQCKDKEIAYSYQMNQNVEKGIIPCSGRQLHKECYLINVRFNKNMESNKSSLYVWIISLLILGIIGLLTFLYFKRKTKEVSVENTANYTTIGTYKFYPEQNKLIKEAVEISLSKKECELLTIFMEQPNQVIKRDELTKKVWEDHGVFVGRSLDTYISKLRNKLKADESIKLINIHGVGYKLEISE</sequence>
<keyword evidence="3" id="KW-0472">Membrane</keyword>
<feature type="chain" id="PRO_5047107054" evidence="4">
    <location>
        <begin position="26"/>
        <end position="290"/>
    </location>
</feature>
<feature type="transmembrane region" description="Helical" evidence="3">
    <location>
        <begin position="157"/>
        <end position="178"/>
    </location>
</feature>
<dbReference type="Gene3D" id="1.10.10.10">
    <property type="entry name" value="Winged helix-like DNA-binding domain superfamily/Winged helix DNA-binding domain"/>
    <property type="match status" value="1"/>
</dbReference>
<feature type="domain" description="OmpR/PhoB-type" evidence="5">
    <location>
        <begin position="191"/>
        <end position="288"/>
    </location>
</feature>
<feature type="DNA-binding region" description="OmpR/PhoB-type" evidence="2">
    <location>
        <begin position="191"/>
        <end position="288"/>
    </location>
</feature>
<dbReference type="EMBL" id="JBHSGW010000027">
    <property type="protein sequence ID" value="MFC4740688.1"/>
    <property type="molecule type" value="Genomic_DNA"/>
</dbReference>
<dbReference type="SMART" id="SM00862">
    <property type="entry name" value="Trans_reg_C"/>
    <property type="match status" value="1"/>
</dbReference>
<proteinExistence type="predicted"/>
<evidence type="ECO:0000256" key="4">
    <source>
        <dbReference type="SAM" id="SignalP"/>
    </source>
</evidence>
<keyword evidence="1 2" id="KW-0238">DNA-binding</keyword>
<dbReference type="CDD" id="cd00383">
    <property type="entry name" value="trans_reg_C"/>
    <property type="match status" value="1"/>
</dbReference>
<evidence type="ECO:0000259" key="5">
    <source>
        <dbReference type="PROSITE" id="PS51755"/>
    </source>
</evidence>
<dbReference type="Pfam" id="PF00486">
    <property type="entry name" value="Trans_reg_C"/>
    <property type="match status" value="1"/>
</dbReference>
<dbReference type="InterPro" id="IPR036388">
    <property type="entry name" value="WH-like_DNA-bd_sf"/>
</dbReference>
<evidence type="ECO:0000256" key="2">
    <source>
        <dbReference type="PROSITE-ProRule" id="PRU01091"/>
    </source>
</evidence>
<evidence type="ECO:0000256" key="1">
    <source>
        <dbReference type="ARBA" id="ARBA00023125"/>
    </source>
</evidence>
<dbReference type="Proteomes" id="UP001595885">
    <property type="component" value="Unassembled WGS sequence"/>
</dbReference>
<gene>
    <name evidence="6" type="ORF">ACFO3U_11860</name>
</gene>
<protein>
    <submittedName>
        <fullName evidence="6">Winged helix-turn-helix domain-containing protein</fullName>
    </submittedName>
</protein>
<reference evidence="7" key="1">
    <citation type="journal article" date="2019" name="Int. J. Syst. Evol. Microbiol.">
        <title>The Global Catalogue of Microorganisms (GCM) 10K type strain sequencing project: providing services to taxonomists for standard genome sequencing and annotation.</title>
        <authorList>
            <consortium name="The Broad Institute Genomics Platform"/>
            <consortium name="The Broad Institute Genome Sequencing Center for Infectious Disease"/>
            <person name="Wu L."/>
            <person name="Ma J."/>
        </authorList>
    </citation>
    <scope>NUCLEOTIDE SEQUENCE [LARGE SCALE GENOMIC DNA]</scope>
    <source>
        <strain evidence="7">CCUG 50349</strain>
    </source>
</reference>
<evidence type="ECO:0000313" key="7">
    <source>
        <dbReference type="Proteomes" id="UP001595885"/>
    </source>
</evidence>
<accession>A0ABV9P4Z8</accession>
<evidence type="ECO:0000256" key="3">
    <source>
        <dbReference type="SAM" id="Phobius"/>
    </source>
</evidence>
<name>A0ABV9P4Z8_9FLAO</name>
<organism evidence="6 7">
    <name type="scientific">Flavobacterium ponti</name>
    <dbReference type="NCBI Taxonomy" id="665133"/>
    <lineage>
        <taxon>Bacteria</taxon>
        <taxon>Pseudomonadati</taxon>
        <taxon>Bacteroidota</taxon>
        <taxon>Flavobacteriia</taxon>
        <taxon>Flavobacteriales</taxon>
        <taxon>Flavobacteriaceae</taxon>
        <taxon>Flavobacterium</taxon>
    </lineage>
</organism>
<dbReference type="InterPro" id="IPR001867">
    <property type="entry name" value="OmpR/PhoB-type_DNA-bd"/>
</dbReference>
<dbReference type="PROSITE" id="PS51755">
    <property type="entry name" value="OMPR_PHOB"/>
    <property type="match status" value="1"/>
</dbReference>
<comment type="caution">
    <text evidence="6">The sequence shown here is derived from an EMBL/GenBank/DDBJ whole genome shotgun (WGS) entry which is preliminary data.</text>
</comment>
<dbReference type="PROSITE" id="PS51257">
    <property type="entry name" value="PROKAR_LIPOPROTEIN"/>
    <property type="match status" value="1"/>
</dbReference>
<keyword evidence="7" id="KW-1185">Reference proteome</keyword>
<keyword evidence="3" id="KW-0812">Transmembrane</keyword>
<evidence type="ECO:0000313" key="6">
    <source>
        <dbReference type="EMBL" id="MFC4740688.1"/>
    </source>
</evidence>
<dbReference type="SUPFAM" id="SSF46894">
    <property type="entry name" value="C-terminal effector domain of the bipartite response regulators"/>
    <property type="match status" value="1"/>
</dbReference>